<reference evidence="1 2" key="1">
    <citation type="journal article" date="2011" name="J. Bacteriol.">
        <title>Whole-genome sequences of two Borrelia afzelii and two Borrelia garinii Lyme disease agent isolates.</title>
        <authorList>
            <person name="Casjens S.R."/>
            <person name="Mongodin E.F."/>
            <person name="Qiu W.-G."/>
            <person name="Dunn J.J."/>
            <person name="Luft B.J."/>
            <person name="Fraser-Liggett C.M."/>
            <person name="Schutzer S.E."/>
        </authorList>
    </citation>
    <scope>NUCLEOTIDE SEQUENCE [LARGE SCALE GENOMIC DNA]</scope>
    <source>
        <strain evidence="1 2">PBr</strain>
    </source>
</reference>
<organism evidence="1 2">
    <name type="scientific">Borreliella garinii PBr</name>
    <dbReference type="NCBI Taxonomy" id="498743"/>
    <lineage>
        <taxon>Bacteria</taxon>
        <taxon>Pseudomonadati</taxon>
        <taxon>Spirochaetota</taxon>
        <taxon>Spirochaetia</taxon>
        <taxon>Spirochaetales</taxon>
        <taxon>Borreliaceae</taxon>
        <taxon>Borreliella</taxon>
    </lineage>
</organism>
<gene>
    <name evidence="1" type="ORF">BGAPBR_K0005</name>
</gene>
<geneLocation type="plasmid" evidence="1 2">
    <name>PBr_lp36</name>
</geneLocation>
<evidence type="ECO:0000313" key="1">
    <source>
        <dbReference type="EMBL" id="ACL34507.1"/>
    </source>
</evidence>
<dbReference type="AlphaFoldDB" id="B8F0N8"/>
<proteinExistence type="predicted"/>
<sequence length="37" mass="4130">MPMPIYLIKGTLDLTLLCLTKINKVLLIPFSIIISIS</sequence>
<protein>
    <submittedName>
        <fullName evidence="1">Uncharacterized protein</fullName>
    </submittedName>
</protein>
<accession>B8F0N8</accession>
<name>B8F0N8_BORGR</name>
<keyword evidence="2" id="KW-1185">Reference proteome</keyword>
<dbReference type="Proteomes" id="UP000006103">
    <property type="component" value="Plasmid PBr_lp36"/>
</dbReference>
<keyword evidence="1" id="KW-0614">Plasmid</keyword>
<dbReference type="EMBL" id="CP001302">
    <property type="protein sequence ID" value="ACL34507.1"/>
    <property type="molecule type" value="Genomic_DNA"/>
</dbReference>
<evidence type="ECO:0000313" key="2">
    <source>
        <dbReference type="Proteomes" id="UP000006103"/>
    </source>
</evidence>